<feature type="compositionally biased region" description="Basic and acidic residues" evidence="1">
    <location>
        <begin position="321"/>
        <end position="332"/>
    </location>
</feature>
<dbReference type="EMBL" id="JAYKXH010000012">
    <property type="protein sequence ID" value="KAK7150817.1"/>
    <property type="molecule type" value="Genomic_DNA"/>
</dbReference>
<keyword evidence="3" id="KW-1185">Reference proteome</keyword>
<name>A0AAN9CVC7_9TELE</name>
<organism evidence="2 3">
    <name type="scientific">Phoxinus phoxinus</name>
    <name type="common">Eurasian minnow</name>
    <dbReference type="NCBI Taxonomy" id="58324"/>
    <lineage>
        <taxon>Eukaryota</taxon>
        <taxon>Metazoa</taxon>
        <taxon>Chordata</taxon>
        <taxon>Craniata</taxon>
        <taxon>Vertebrata</taxon>
        <taxon>Euteleostomi</taxon>
        <taxon>Actinopterygii</taxon>
        <taxon>Neopterygii</taxon>
        <taxon>Teleostei</taxon>
        <taxon>Ostariophysi</taxon>
        <taxon>Cypriniformes</taxon>
        <taxon>Leuciscidae</taxon>
        <taxon>Phoxininae</taxon>
        <taxon>Phoxinus</taxon>
    </lineage>
</organism>
<evidence type="ECO:0000313" key="3">
    <source>
        <dbReference type="Proteomes" id="UP001364617"/>
    </source>
</evidence>
<evidence type="ECO:0000256" key="1">
    <source>
        <dbReference type="SAM" id="MobiDB-lite"/>
    </source>
</evidence>
<feature type="compositionally biased region" description="Polar residues" evidence="1">
    <location>
        <begin position="272"/>
        <end position="287"/>
    </location>
</feature>
<feature type="compositionally biased region" description="Polar residues" evidence="1">
    <location>
        <begin position="294"/>
        <end position="306"/>
    </location>
</feature>
<comment type="caution">
    <text evidence="2">The sequence shown here is derived from an EMBL/GenBank/DDBJ whole genome shotgun (WGS) entry which is preliminary data.</text>
</comment>
<accession>A0AAN9CVC7</accession>
<gene>
    <name evidence="2" type="ORF">R3I93_011927</name>
</gene>
<dbReference type="AlphaFoldDB" id="A0AAN9CVC7"/>
<proteinExistence type="predicted"/>
<evidence type="ECO:0000313" key="2">
    <source>
        <dbReference type="EMBL" id="KAK7150817.1"/>
    </source>
</evidence>
<protein>
    <submittedName>
        <fullName evidence="2">Uncharacterized protein</fullName>
    </submittedName>
</protein>
<dbReference type="PANTHER" id="PTHR31025:SF9">
    <property type="entry name" value="SI:DKEY-286J15.1"/>
    <property type="match status" value="1"/>
</dbReference>
<reference evidence="2 3" key="1">
    <citation type="submission" date="2024-02" db="EMBL/GenBank/DDBJ databases">
        <title>Chromosome-level genome assembly of the Eurasian Minnow (Phoxinus phoxinus).</title>
        <authorList>
            <person name="Oriowo T.O."/>
            <person name="Martin S."/>
            <person name="Stange M."/>
            <person name="Chrysostomakis Y."/>
            <person name="Brown T."/>
            <person name="Winkler S."/>
            <person name="Kukowka S."/>
            <person name="Myers E.W."/>
            <person name="Bohne A."/>
        </authorList>
    </citation>
    <scope>NUCLEOTIDE SEQUENCE [LARGE SCALE GENOMIC DNA]</scope>
    <source>
        <strain evidence="2">ZFMK-TIS-60720</strain>
        <tissue evidence="2">Whole Organism</tissue>
    </source>
</reference>
<dbReference type="PANTHER" id="PTHR31025">
    <property type="entry name" value="SI:CH211-196P9.1-RELATED"/>
    <property type="match status" value="1"/>
</dbReference>
<feature type="compositionally biased region" description="Basic residues" evidence="1">
    <location>
        <begin position="248"/>
        <end position="264"/>
    </location>
</feature>
<sequence>MEPPLNLRHWTERPLPSLYQFRGFHYFERLKVAFMEQLDSVTRSTLQAANISAAVLPSLSRDDIRDLFPGPENFLRRKTIWETFHTDKEQGQEAGCLNQNKEQDDIGLTSAQTPSIPVTTRHSIFEEPSGHPPRTLQLPNPEYVVYTDSELEHVRKEYFNLQRVGQERGCRLSKELRCRLVRNTVTNMVSIMRASSTDFMYPSKNDVLAMAKRLVDYYPMLRDDSVNCKHISDSIFKQLMKRLQNIRTPKKKQGPTPQRKKKRRLDFDYDGDSSSCTLDTAESSSASAVMLDTGESSTPPSVSTKPQAGGTAEQDLPFSQTDHRRDEDHSDTDSQQSQARHYHTLQEIYKRPKPNKEAVAQLLDLEFDARRAFINSDCFKDQDRASKILQAYPCFRELHHVMDELGRILDKGNPRFIPNLKARWESFCSKAQFYGVYKKVLKPPMTLDGVKRSIAMMKALPEMFPSPVGPPKKMGHASEAMLHILEPTENPDSFLKGRPLFSPVLIVSEDNCMLAIGTTPVTTFPQEDLHEGVLYLMAYYYALHLVYPKCIATLLSVLQTEVISDAIHGRDATSSYKKATLEWKKFIGE</sequence>
<dbReference type="Proteomes" id="UP001364617">
    <property type="component" value="Unassembled WGS sequence"/>
</dbReference>
<feature type="region of interest" description="Disordered" evidence="1">
    <location>
        <begin position="244"/>
        <end position="340"/>
    </location>
</feature>